<feature type="compositionally biased region" description="Basic and acidic residues" evidence="1">
    <location>
        <begin position="22"/>
        <end position="31"/>
    </location>
</feature>
<feature type="region of interest" description="Disordered" evidence="1">
    <location>
        <begin position="1"/>
        <end position="75"/>
    </location>
</feature>
<dbReference type="Proteomes" id="UP000053259">
    <property type="component" value="Unassembled WGS sequence"/>
</dbReference>
<gene>
    <name evidence="2" type="ORF">PV09_02009</name>
</gene>
<dbReference type="STRING" id="253628.A0A0D1Z2G8"/>
<keyword evidence="3" id="KW-1185">Reference proteome</keyword>
<name>A0A0D1Z2G8_9PEZI</name>
<dbReference type="GeneID" id="27309982"/>
<protein>
    <submittedName>
        <fullName evidence="2">Uncharacterized protein</fullName>
    </submittedName>
</protein>
<dbReference type="AlphaFoldDB" id="A0A0D1Z2G8"/>
<reference evidence="2 3" key="1">
    <citation type="submission" date="2015-01" db="EMBL/GenBank/DDBJ databases">
        <title>The Genome Sequence of Ochroconis gallopava CBS43764.</title>
        <authorList>
            <consortium name="The Broad Institute Genomics Platform"/>
            <person name="Cuomo C."/>
            <person name="de Hoog S."/>
            <person name="Gorbushina A."/>
            <person name="Stielow B."/>
            <person name="Teixiera M."/>
            <person name="Abouelleil A."/>
            <person name="Chapman S.B."/>
            <person name="Priest M."/>
            <person name="Young S.K."/>
            <person name="Wortman J."/>
            <person name="Nusbaum C."/>
            <person name="Birren B."/>
        </authorList>
    </citation>
    <scope>NUCLEOTIDE SEQUENCE [LARGE SCALE GENOMIC DNA]</scope>
    <source>
        <strain evidence="2 3">CBS 43764</strain>
    </source>
</reference>
<accession>A0A0D1Z2G8</accession>
<dbReference type="EMBL" id="KN847533">
    <property type="protein sequence ID" value="KIW07137.1"/>
    <property type="molecule type" value="Genomic_DNA"/>
</dbReference>
<feature type="compositionally biased region" description="Low complexity" evidence="1">
    <location>
        <begin position="64"/>
        <end position="75"/>
    </location>
</feature>
<dbReference type="InParanoid" id="A0A0D1Z2G8"/>
<dbReference type="OrthoDB" id="2103031at2759"/>
<evidence type="ECO:0000313" key="2">
    <source>
        <dbReference type="EMBL" id="KIW07137.1"/>
    </source>
</evidence>
<dbReference type="RefSeq" id="XP_016217006.1">
    <property type="nucleotide sequence ID" value="XM_016354990.1"/>
</dbReference>
<evidence type="ECO:0000256" key="1">
    <source>
        <dbReference type="SAM" id="MobiDB-lite"/>
    </source>
</evidence>
<dbReference type="VEuPathDB" id="FungiDB:PV09_02009"/>
<dbReference type="HOGENOM" id="CLU_059602_0_0_1"/>
<feature type="region of interest" description="Disordered" evidence="1">
    <location>
        <begin position="337"/>
        <end position="356"/>
    </location>
</feature>
<organism evidence="2 3">
    <name type="scientific">Verruconis gallopava</name>
    <dbReference type="NCBI Taxonomy" id="253628"/>
    <lineage>
        <taxon>Eukaryota</taxon>
        <taxon>Fungi</taxon>
        <taxon>Dikarya</taxon>
        <taxon>Ascomycota</taxon>
        <taxon>Pezizomycotina</taxon>
        <taxon>Dothideomycetes</taxon>
        <taxon>Pleosporomycetidae</taxon>
        <taxon>Venturiales</taxon>
        <taxon>Sympoventuriaceae</taxon>
        <taxon>Verruconis</taxon>
    </lineage>
</organism>
<proteinExistence type="predicted"/>
<evidence type="ECO:0000313" key="3">
    <source>
        <dbReference type="Proteomes" id="UP000053259"/>
    </source>
</evidence>
<sequence>MVLGWFWGSSSSNDPVKNLDPSLEKVLKSQESRPSSLPKIESQTSYTQKLRETGDLPPARTSDSQSQPQSKVPPQSLFQDGRYAHLWKNYEPQAIVESRGETEIDKLKRLSEDNEMRRIELGKAALENCVFEQLAEVECLRNGSAYSKMTLCRPEKKTFLDCYEMQCKFLKALGYWDAVGDPPRADAIQMHSDKLWQRLKAQEAEIKKAKEEGRPVPQFDSILSPENVRAVGGSLKKLALPLPASNDGNYPYPSIPPDLRESFDKRIKNMSKEEAKVEEAVFLAEMEQKRSVILQGVGYLRAEGDARRKRFESGEATIGDRIKRWTNWDAWDSKFPLPADAQARQQPQAALPEVKK</sequence>